<dbReference type="AlphaFoldDB" id="A0AAD7S601"/>
<dbReference type="Proteomes" id="UP001221898">
    <property type="component" value="Unassembled WGS sequence"/>
</dbReference>
<comment type="caution">
    <text evidence="1">The sequence shown here is derived from an EMBL/GenBank/DDBJ whole genome shotgun (WGS) entry which is preliminary data.</text>
</comment>
<proteinExistence type="predicted"/>
<name>A0AAD7S601_9TELE</name>
<reference evidence="1" key="1">
    <citation type="journal article" date="2023" name="Science">
        <title>Genome structures resolve the early diversification of teleost fishes.</title>
        <authorList>
            <person name="Parey E."/>
            <person name="Louis A."/>
            <person name="Montfort J."/>
            <person name="Bouchez O."/>
            <person name="Roques C."/>
            <person name="Iampietro C."/>
            <person name="Lluch J."/>
            <person name="Castinel A."/>
            <person name="Donnadieu C."/>
            <person name="Desvignes T."/>
            <person name="Floi Bucao C."/>
            <person name="Jouanno E."/>
            <person name="Wen M."/>
            <person name="Mejri S."/>
            <person name="Dirks R."/>
            <person name="Jansen H."/>
            <person name="Henkel C."/>
            <person name="Chen W.J."/>
            <person name="Zahm M."/>
            <person name="Cabau C."/>
            <person name="Klopp C."/>
            <person name="Thompson A.W."/>
            <person name="Robinson-Rechavi M."/>
            <person name="Braasch I."/>
            <person name="Lecointre G."/>
            <person name="Bobe J."/>
            <person name="Postlethwait J.H."/>
            <person name="Berthelot C."/>
            <person name="Roest Crollius H."/>
            <person name="Guiguen Y."/>
        </authorList>
    </citation>
    <scope>NUCLEOTIDE SEQUENCE</scope>
    <source>
        <strain evidence="1">NC1722</strain>
    </source>
</reference>
<organism evidence="1 2">
    <name type="scientific">Aldrovandia affinis</name>
    <dbReference type="NCBI Taxonomy" id="143900"/>
    <lineage>
        <taxon>Eukaryota</taxon>
        <taxon>Metazoa</taxon>
        <taxon>Chordata</taxon>
        <taxon>Craniata</taxon>
        <taxon>Vertebrata</taxon>
        <taxon>Euteleostomi</taxon>
        <taxon>Actinopterygii</taxon>
        <taxon>Neopterygii</taxon>
        <taxon>Teleostei</taxon>
        <taxon>Notacanthiformes</taxon>
        <taxon>Halosauridae</taxon>
        <taxon>Aldrovandia</taxon>
    </lineage>
</organism>
<dbReference type="EMBL" id="JAINUG010000105">
    <property type="protein sequence ID" value="KAJ8396616.1"/>
    <property type="molecule type" value="Genomic_DNA"/>
</dbReference>
<evidence type="ECO:0000313" key="2">
    <source>
        <dbReference type="Proteomes" id="UP001221898"/>
    </source>
</evidence>
<protein>
    <submittedName>
        <fullName evidence="1">Uncharacterized protein</fullName>
    </submittedName>
</protein>
<evidence type="ECO:0000313" key="1">
    <source>
        <dbReference type="EMBL" id="KAJ8396616.1"/>
    </source>
</evidence>
<sequence>MAGLAHGAAVVMLRWSAGGRWNEGDKPPSISSLHRLQHCLQLLPAQVGSPETGQGSYRLRRRNSSCTSAVTCSVTRKRALVTGLRNRPPEKLVRAKAQSSWVAGTHLGHSAA</sequence>
<gene>
    <name evidence="1" type="ORF">AAFF_G00016820</name>
</gene>
<keyword evidence="2" id="KW-1185">Reference proteome</keyword>
<accession>A0AAD7S601</accession>